<keyword evidence="16" id="KW-0862">Zinc</keyword>
<keyword evidence="7 17" id="KW-0812">Transmembrane</keyword>
<evidence type="ECO:0000256" key="11">
    <source>
        <dbReference type="ARBA" id="ARBA00023136"/>
    </source>
</evidence>
<dbReference type="InterPro" id="IPR003599">
    <property type="entry name" value="Ig_sub"/>
</dbReference>
<dbReference type="OrthoDB" id="1055097at2759"/>
<evidence type="ECO:0000256" key="6">
    <source>
        <dbReference type="ARBA" id="ARBA00022691"/>
    </source>
</evidence>
<protein>
    <submittedName>
        <fullName evidence="21">Uncharacterized protein</fullName>
    </submittedName>
</protein>
<dbReference type="InterPro" id="IPR013087">
    <property type="entry name" value="Znf_C2H2_type"/>
</dbReference>
<dbReference type="Gene3D" id="2.170.270.10">
    <property type="entry name" value="SET domain"/>
    <property type="match status" value="4"/>
</dbReference>
<dbReference type="SUPFAM" id="SSF48726">
    <property type="entry name" value="Immunoglobulin"/>
    <property type="match status" value="1"/>
</dbReference>
<dbReference type="CDD" id="cd19193">
    <property type="entry name" value="PR-SET_PRDM7_9"/>
    <property type="match status" value="3"/>
</dbReference>
<dbReference type="InterPro" id="IPR050541">
    <property type="entry name" value="LRR_TM_domain-containing"/>
</dbReference>
<keyword evidence="3" id="KW-0489">Methyltransferase</keyword>
<dbReference type="Proteomes" id="UP000824219">
    <property type="component" value="Linkage Group LG14"/>
</dbReference>
<dbReference type="InterPro" id="IPR007110">
    <property type="entry name" value="Ig-like_dom"/>
</dbReference>
<evidence type="ECO:0000313" key="21">
    <source>
        <dbReference type="EMBL" id="KAG7324575.1"/>
    </source>
</evidence>
<evidence type="ECO:0000256" key="5">
    <source>
        <dbReference type="ARBA" id="ARBA00022679"/>
    </source>
</evidence>
<dbReference type="SMART" id="SM00355">
    <property type="entry name" value="ZnF_C2H2"/>
    <property type="match status" value="4"/>
</dbReference>
<keyword evidence="22" id="KW-1185">Reference proteome</keyword>
<dbReference type="InterPro" id="IPR044417">
    <property type="entry name" value="PRDM7_9_PR-SET"/>
</dbReference>
<organism evidence="21 22">
    <name type="scientific">Hemibagrus wyckioides</name>
    <dbReference type="NCBI Taxonomy" id="337641"/>
    <lineage>
        <taxon>Eukaryota</taxon>
        <taxon>Metazoa</taxon>
        <taxon>Chordata</taxon>
        <taxon>Craniata</taxon>
        <taxon>Vertebrata</taxon>
        <taxon>Euteleostomi</taxon>
        <taxon>Actinopterygii</taxon>
        <taxon>Neopterygii</taxon>
        <taxon>Teleostei</taxon>
        <taxon>Ostariophysi</taxon>
        <taxon>Siluriformes</taxon>
        <taxon>Bagridae</taxon>
        <taxon>Hemibagrus</taxon>
    </lineage>
</organism>
<dbReference type="InterPro" id="IPR001214">
    <property type="entry name" value="SET_dom"/>
</dbReference>
<dbReference type="SUPFAM" id="SSF82199">
    <property type="entry name" value="SET domain"/>
    <property type="match status" value="2"/>
</dbReference>
<dbReference type="PROSITE" id="PS50157">
    <property type="entry name" value="ZINC_FINGER_C2H2_2"/>
    <property type="match status" value="2"/>
</dbReference>
<name>A0A9D3SHZ8_9TELE</name>
<evidence type="ECO:0000256" key="8">
    <source>
        <dbReference type="ARBA" id="ARBA00022729"/>
    </source>
</evidence>
<evidence type="ECO:0000256" key="13">
    <source>
        <dbReference type="ARBA" id="ARBA00023180"/>
    </source>
</evidence>
<dbReference type="InterPro" id="IPR003591">
    <property type="entry name" value="Leu-rich_rpt_typical-subtyp"/>
</dbReference>
<comment type="caution">
    <text evidence="21">The sequence shown here is derived from an EMBL/GenBank/DDBJ whole genome shotgun (WGS) entry which is preliminary data.</text>
</comment>
<evidence type="ECO:0000259" key="20">
    <source>
        <dbReference type="PROSITE" id="PS50835"/>
    </source>
</evidence>
<dbReference type="InterPro" id="IPR032675">
    <property type="entry name" value="LRR_dom_sf"/>
</dbReference>
<evidence type="ECO:0000256" key="9">
    <source>
        <dbReference type="ARBA" id="ARBA00022737"/>
    </source>
</evidence>
<dbReference type="Pfam" id="PF21549">
    <property type="entry name" value="PRDM2_PR"/>
    <property type="match status" value="3"/>
</dbReference>
<accession>A0A9D3SHZ8</accession>
<evidence type="ECO:0000256" key="15">
    <source>
        <dbReference type="ARBA" id="ARBA00023319"/>
    </source>
</evidence>
<dbReference type="EMBL" id="JAHKSW010000014">
    <property type="protein sequence ID" value="KAG7324575.1"/>
    <property type="molecule type" value="Genomic_DNA"/>
</dbReference>
<dbReference type="SUPFAM" id="SSF52058">
    <property type="entry name" value="L domain-like"/>
    <property type="match status" value="1"/>
</dbReference>
<dbReference type="PANTHER" id="PTHR24369">
    <property type="entry name" value="ANTIGEN BSP, PUTATIVE-RELATED"/>
    <property type="match status" value="1"/>
</dbReference>
<evidence type="ECO:0000313" key="22">
    <source>
        <dbReference type="Proteomes" id="UP000824219"/>
    </source>
</evidence>
<dbReference type="InterPro" id="IPR013783">
    <property type="entry name" value="Ig-like_fold"/>
</dbReference>
<evidence type="ECO:0000259" key="19">
    <source>
        <dbReference type="PROSITE" id="PS50280"/>
    </source>
</evidence>
<dbReference type="Gene3D" id="2.60.40.10">
    <property type="entry name" value="Immunoglobulins"/>
    <property type="match status" value="1"/>
</dbReference>
<dbReference type="PROSITE" id="PS50835">
    <property type="entry name" value="IG_LIKE"/>
    <property type="match status" value="1"/>
</dbReference>
<gene>
    <name evidence="21" type="ORF">KOW79_012591</name>
</gene>
<sequence>MESAELCENLKTEFCMTSDKGTSDSVEFVIPVAEDQQKPIKKEELEDEDNLYGVPSSRVGRVSAVDQQTEGFLRKPIKEEEPEDDEFLYCEDCRSYFINKCEVHGLALFISDTPVPLGITDRAIQTLPLGLEVRKSDIPDSGLGVFNKGETIPLGAHFGPYEGDLVDREKAMNSGYSWMITRSRQCEKYIDGQSKMHSNWMRYVNCARYEEEQNLVAFQYRGGILYRCCQPIKTGQELLMWYKDDYGRNLGLAFDYLWKKKCSSNEMNDDLLQLFSCSWCQLSYTSQLYLDRHIKRSHSEDNMRFFRSTEIINDNVLNTGSSKIQQTCSDTLHTDLTYGQKQKGISHCSECGKDFMSMCNLSKHHTTPKNLLMESAELCENLKTEFCMTSDGGTSDFVEFVIPIAVDQQKPIKKEELEDEDYLYGAPLGRVNTADQQTGGFQRRPIKEEEPEDDNEFLYCEDCRSYFINKCEVHGPALFIFDTPVPRDVADRAIQTLPPGLEVRKSDIPDAGLGVFNKGETIPLGAHFGPYEGDLVDRAEAMNSGYSWVISRSRRCEKYIDGRREMHSNWMRYVNCARYVEEQNLVAFQYRGGILYRCCQPIKTGQELLMWYKDDYGKNLGLAFDYLWKKKCSSSKMNDDLLFSCSWCQLSYTSQFHLDSHIKRSHSEDNMRFFRSSEIELHTSPRIAPFRCLIMESAELCGNVKTESCTTLDDGTSSPVGFIILVDQQKLVKKEEPEDEGYPCTLPVGCAMTFDQQTGGFQRKSIKEEEPEDDEFLYCEDCKSYFTNKCEVHGPALFISDTSVPMGTADRAIQTLPPSLEVRKSDIPDAGLGGDLVDREEAMNSGYSWVISRSRQCEKYIDSQREMHSNWMRYVNCARNEEEQNLVAFQYRGGILYRCCQPIKPGQELLMWYKDDYGKDLGLAFDYLWKKKCSSNEMNHALLQVVFCSWCQLSYTSQIYLDNHIRRSHYEEHAIDTYSPVELQMFGEAADLWMVYWWVAQLCIVGGSVEEIPPWPCPQNCECFHEPLKVNCSSCHLNSVPEGIHKNTQSLNLANNLLNTLGKHQFSDLEQLQELDLSENLLTVIEVQAFSGLQNLLILRISQNRLKVILVGVFSGLQSLRLLDISKNEILVFLNDMFYEMPSLQKLEVNENELVFISNRAFSGLLYLQELNLDGYNLTSFPTEALSQLPRLVRLRFSHTGLTVLPNNSFRQLTQLRELTVSQWHRLDTLLPNSLTGVNLTSLTLSYCNLSSVPYTSLRHLVYLLYLDLSYNPITSIQPNLLRDLLRLQEFHLVGGNLQRVEPGAFRGLVHIRLLNVSLNQLSTLEETVFQSIETLQVLRLDENPLACDCRLFWVLQRHLHLSSDEQPPKCASPVQVQGRTFQDFTEAELPVLFTCRQARILNRKPQEMRVDEGQTVLFLCQVDGDPSPSVIWVSPQRTLLPTTGRIRVLSNGTLEVRYVQVQDSGIYYCFASNVAGNDTISVSLWVRRYMTSLSRNRSAHFFLDGWSFSSTHPPVNGSYNAQPFPFDLKTLLVAVTMGFLSFLSSVAVCFIFMFFWSQSKGQIKRTATIDFVPHSTGAGSGGGRTRMETGRFTMKLI</sequence>
<dbReference type="GO" id="GO:0005886">
    <property type="term" value="C:plasma membrane"/>
    <property type="evidence" value="ECO:0007669"/>
    <property type="project" value="TreeGrafter"/>
</dbReference>
<dbReference type="PROSITE" id="PS51450">
    <property type="entry name" value="LRR"/>
    <property type="match status" value="2"/>
</dbReference>
<dbReference type="InterPro" id="IPR001611">
    <property type="entry name" value="Leu-rich_rpt"/>
</dbReference>
<dbReference type="FunFam" id="2.60.40.10:FF:000076">
    <property type="entry name" value="Leucine-rich repeat and Ig domain-containing 4"/>
    <property type="match status" value="1"/>
</dbReference>
<dbReference type="Pfam" id="PF13306">
    <property type="entry name" value="LRR_5"/>
    <property type="match status" value="1"/>
</dbReference>
<dbReference type="Pfam" id="PF07679">
    <property type="entry name" value="I-set"/>
    <property type="match status" value="1"/>
</dbReference>
<feature type="domain" description="SET" evidence="19">
    <location>
        <begin position="129"/>
        <end position="243"/>
    </location>
</feature>
<dbReference type="Gene3D" id="3.80.10.10">
    <property type="entry name" value="Ribonuclease Inhibitor"/>
    <property type="match status" value="1"/>
</dbReference>
<evidence type="ECO:0000256" key="4">
    <source>
        <dbReference type="ARBA" id="ARBA00022614"/>
    </source>
</evidence>
<dbReference type="SMART" id="SM00408">
    <property type="entry name" value="IGc2"/>
    <property type="match status" value="1"/>
</dbReference>
<feature type="domain" description="SET" evidence="19">
    <location>
        <begin position="499"/>
        <end position="613"/>
    </location>
</feature>
<keyword evidence="15" id="KW-0393">Immunoglobulin domain</keyword>
<evidence type="ECO:0000256" key="12">
    <source>
        <dbReference type="ARBA" id="ARBA00023157"/>
    </source>
</evidence>
<dbReference type="PROSITE" id="PS00028">
    <property type="entry name" value="ZINC_FINGER_C2H2_1"/>
    <property type="match status" value="3"/>
</dbReference>
<dbReference type="FunFam" id="3.80.10.10:FF:000014">
    <property type="entry name" value="Leucine-rich repeat and immunoglobulin-like domain-containing nogo receptor-interacting protein 1"/>
    <property type="match status" value="1"/>
</dbReference>
<keyword evidence="9" id="KW-0677">Repeat</keyword>
<feature type="domain" description="C2H2-type" evidence="18">
    <location>
        <begin position="643"/>
        <end position="671"/>
    </location>
</feature>
<keyword evidence="8" id="KW-0732">Signal</keyword>
<keyword evidence="14" id="KW-0539">Nucleus</keyword>
<evidence type="ECO:0000259" key="18">
    <source>
        <dbReference type="PROSITE" id="PS50157"/>
    </source>
</evidence>
<keyword evidence="4" id="KW-0433">Leucine-rich repeat</keyword>
<keyword evidence="13" id="KW-0325">Glycoprotein</keyword>
<dbReference type="InterPro" id="IPR003598">
    <property type="entry name" value="Ig_sub2"/>
</dbReference>
<dbReference type="Pfam" id="PF13855">
    <property type="entry name" value="LRR_8"/>
    <property type="match status" value="2"/>
</dbReference>
<feature type="domain" description="Ig-like" evidence="20">
    <location>
        <begin position="1391"/>
        <end position="1484"/>
    </location>
</feature>
<evidence type="ECO:0000256" key="10">
    <source>
        <dbReference type="ARBA" id="ARBA00022989"/>
    </source>
</evidence>
<evidence type="ECO:0000256" key="7">
    <source>
        <dbReference type="ARBA" id="ARBA00022692"/>
    </source>
</evidence>
<reference evidence="21 22" key="1">
    <citation type="submission" date="2021-06" db="EMBL/GenBank/DDBJ databases">
        <title>Chromosome-level genome assembly of the red-tail catfish (Hemibagrus wyckioides).</title>
        <authorList>
            <person name="Shao F."/>
        </authorList>
    </citation>
    <scope>NUCLEOTIDE SEQUENCE [LARGE SCALE GENOMIC DNA]</scope>
    <source>
        <strain evidence="21">EC202008001</strain>
        <tissue evidence="21">Blood</tissue>
    </source>
</reference>
<evidence type="ECO:0000256" key="2">
    <source>
        <dbReference type="ARBA" id="ARBA00004479"/>
    </source>
</evidence>
<evidence type="ECO:0000256" key="3">
    <source>
        <dbReference type="ARBA" id="ARBA00022603"/>
    </source>
</evidence>
<dbReference type="InterPro" id="IPR026906">
    <property type="entry name" value="LRR_5"/>
</dbReference>
<feature type="domain" description="SET" evidence="19">
    <location>
        <begin position="818"/>
        <end position="914"/>
    </location>
</feature>
<dbReference type="SMART" id="SM00317">
    <property type="entry name" value="SET"/>
    <property type="match status" value="3"/>
</dbReference>
<evidence type="ECO:0000256" key="14">
    <source>
        <dbReference type="ARBA" id="ARBA00023242"/>
    </source>
</evidence>
<dbReference type="Gene3D" id="3.30.160.60">
    <property type="entry name" value="Classic Zinc Finger"/>
    <property type="match status" value="1"/>
</dbReference>
<proteinExistence type="predicted"/>
<keyword evidence="5" id="KW-0808">Transferase</keyword>
<dbReference type="GO" id="GO:0042054">
    <property type="term" value="F:histone methyltransferase activity"/>
    <property type="evidence" value="ECO:0007669"/>
    <property type="project" value="InterPro"/>
</dbReference>
<comment type="subcellular location">
    <subcellularLocation>
        <location evidence="2">Membrane</location>
        <topology evidence="2">Single-pass type I membrane protein</topology>
    </subcellularLocation>
    <subcellularLocation>
        <location evidence="1">Nucleus</location>
    </subcellularLocation>
</comment>
<feature type="transmembrane region" description="Helical" evidence="17">
    <location>
        <begin position="1532"/>
        <end position="1557"/>
    </location>
</feature>
<evidence type="ECO:0000256" key="16">
    <source>
        <dbReference type="PROSITE-ProRule" id="PRU00042"/>
    </source>
</evidence>
<keyword evidence="12" id="KW-1015">Disulfide bond</keyword>
<dbReference type="GO" id="GO:0032259">
    <property type="term" value="P:methylation"/>
    <property type="evidence" value="ECO:0007669"/>
    <property type="project" value="UniProtKB-KW"/>
</dbReference>
<keyword evidence="11 17" id="KW-0472">Membrane</keyword>
<dbReference type="GO" id="GO:0008270">
    <property type="term" value="F:zinc ion binding"/>
    <property type="evidence" value="ECO:0007669"/>
    <property type="project" value="UniProtKB-KW"/>
</dbReference>
<dbReference type="InterPro" id="IPR036179">
    <property type="entry name" value="Ig-like_dom_sf"/>
</dbReference>
<dbReference type="InterPro" id="IPR046341">
    <property type="entry name" value="SET_dom_sf"/>
</dbReference>
<keyword evidence="6" id="KW-0949">S-adenosyl-L-methionine</keyword>
<dbReference type="SMART" id="SM00409">
    <property type="entry name" value="IG"/>
    <property type="match status" value="1"/>
</dbReference>
<dbReference type="PANTHER" id="PTHR24369:SF210">
    <property type="entry name" value="CHAOPTIN-RELATED"/>
    <property type="match status" value="1"/>
</dbReference>
<keyword evidence="10 17" id="KW-1133">Transmembrane helix</keyword>
<dbReference type="PROSITE" id="PS50280">
    <property type="entry name" value="SET"/>
    <property type="match status" value="3"/>
</dbReference>
<keyword evidence="16" id="KW-0863">Zinc-finger</keyword>
<dbReference type="GO" id="GO:0005634">
    <property type="term" value="C:nucleus"/>
    <property type="evidence" value="ECO:0007669"/>
    <property type="project" value="UniProtKB-SubCell"/>
</dbReference>
<evidence type="ECO:0000256" key="1">
    <source>
        <dbReference type="ARBA" id="ARBA00004123"/>
    </source>
</evidence>
<feature type="domain" description="C2H2-type" evidence="18">
    <location>
        <begin position="275"/>
        <end position="303"/>
    </location>
</feature>
<evidence type="ECO:0000256" key="17">
    <source>
        <dbReference type="SAM" id="Phobius"/>
    </source>
</evidence>
<keyword evidence="16" id="KW-0479">Metal-binding</keyword>
<dbReference type="SMART" id="SM00369">
    <property type="entry name" value="LRR_TYP"/>
    <property type="match status" value="10"/>
</dbReference>
<dbReference type="InterPro" id="IPR013098">
    <property type="entry name" value="Ig_I-set"/>
</dbReference>